<dbReference type="Proteomes" id="UP000304900">
    <property type="component" value="Unassembled WGS sequence"/>
</dbReference>
<proteinExistence type="predicted"/>
<name>A0A4V6BJE6_9BACT</name>
<comment type="caution">
    <text evidence="1">The sequence shown here is derived from an EMBL/GenBank/DDBJ whole genome shotgun (WGS) entry which is preliminary data.</text>
</comment>
<evidence type="ECO:0000313" key="2">
    <source>
        <dbReference type="Proteomes" id="UP000304900"/>
    </source>
</evidence>
<dbReference type="InterPro" id="IPR046713">
    <property type="entry name" value="DUF6786"/>
</dbReference>
<protein>
    <recommendedName>
        <fullName evidence="3">Lipoprotein</fullName>
    </recommendedName>
</protein>
<keyword evidence="2" id="KW-1185">Reference proteome</keyword>
<gene>
    <name evidence="1" type="ORF">FDK13_06280</name>
</gene>
<evidence type="ECO:0000313" key="1">
    <source>
        <dbReference type="EMBL" id="TKT93453.1"/>
    </source>
</evidence>
<reference evidence="1 2" key="1">
    <citation type="submission" date="2019-05" db="EMBL/GenBank/DDBJ databases">
        <title>Dyadobacter AR-3-8 sp. nov., isolated from arctic soil.</title>
        <authorList>
            <person name="Chaudhary D.K."/>
        </authorList>
    </citation>
    <scope>NUCLEOTIDE SEQUENCE [LARGE SCALE GENOMIC DNA]</scope>
    <source>
        <strain evidence="1 2">AR-3-8</strain>
    </source>
</reference>
<organism evidence="1 2">
    <name type="scientific">Dyadobacter frigoris</name>
    <dbReference type="NCBI Taxonomy" id="2576211"/>
    <lineage>
        <taxon>Bacteria</taxon>
        <taxon>Pseudomonadati</taxon>
        <taxon>Bacteroidota</taxon>
        <taxon>Cytophagia</taxon>
        <taxon>Cytophagales</taxon>
        <taxon>Spirosomataceae</taxon>
        <taxon>Dyadobacter</taxon>
    </lineage>
</organism>
<dbReference type="AlphaFoldDB" id="A0A4V6BJE6"/>
<sequence>MILTNKISIYIIIVLTAMACQEKKNKQENSVEENTASQEGTFGYDLAFLKKYKQVIVLKSPDDEKSQAIVVADYQGRVMTSTASGDSGNSYGWLNYALIKSGENKPHFNALGGEDRFWFSPEGGQFSVYFKKGKSFVYENWQTPAVIDSEPFDVVSSDSSSVRFKKKTTLENNIGTKFDVIIERQVKMISKSEIKTRLFVQDFDKIKTTGYTSENAVTNLGEDWKRETGALGIWILGMFKPSPKTTIVAPFSKSNSEKPLLTSNYFGNIPDDRLIVKDSAVFLKADGKFRSKIGLSPKSARNIAGSYDAEKGILTIILYDLDPKGEYLKSTWELHKDPFGGDALNAYNDGPLEDGSQMGPFYELESNSNVLLLKKNEKLIHRHSTFHFEGEKSDLNKIAKTVLGVDLESIENAFSLK</sequence>
<dbReference type="RefSeq" id="WP_137339129.1">
    <property type="nucleotide sequence ID" value="NZ_BSQH01000017.1"/>
</dbReference>
<accession>A0A4V6BJE6</accession>
<dbReference type="PROSITE" id="PS51257">
    <property type="entry name" value="PROKAR_LIPOPROTEIN"/>
    <property type="match status" value="1"/>
</dbReference>
<dbReference type="OrthoDB" id="1113889at2"/>
<dbReference type="EMBL" id="SZVO01000002">
    <property type="protein sequence ID" value="TKT93453.1"/>
    <property type="molecule type" value="Genomic_DNA"/>
</dbReference>
<dbReference type="Pfam" id="PF20583">
    <property type="entry name" value="DUF6786"/>
    <property type="match status" value="1"/>
</dbReference>
<evidence type="ECO:0008006" key="3">
    <source>
        <dbReference type="Google" id="ProtNLM"/>
    </source>
</evidence>